<name>I4EH89_9BACT</name>
<proteinExistence type="predicted"/>
<comment type="caution">
    <text evidence="1">The sequence shown here is derived from an EMBL/GenBank/DDBJ whole genome shotgun (WGS) entry which is preliminary data.</text>
</comment>
<protein>
    <submittedName>
        <fullName evidence="1">Uncharacterized protein</fullName>
    </submittedName>
</protein>
<organism evidence="1 2">
    <name type="scientific">Nitrolancea hollandica Lb</name>
    <dbReference type="NCBI Taxonomy" id="1129897"/>
    <lineage>
        <taxon>Bacteria</taxon>
        <taxon>Pseudomonadati</taxon>
        <taxon>Thermomicrobiota</taxon>
        <taxon>Thermomicrobia</taxon>
        <taxon>Sphaerobacterales</taxon>
        <taxon>Sphaerobacterineae</taxon>
        <taxon>Sphaerobacteraceae</taxon>
        <taxon>Nitrolancea</taxon>
    </lineage>
</organism>
<evidence type="ECO:0000313" key="1">
    <source>
        <dbReference type="EMBL" id="CCF84051.1"/>
    </source>
</evidence>
<sequence>MKNCIRYTVMNEDGRPVIRAVPVPRRLETEVVKPEVTELHSASKEEHGQTILRRIRSMRLLDIR</sequence>
<reference evidence="1 2" key="1">
    <citation type="journal article" date="2012" name="ISME J.">
        <title>Nitrification expanded: discovery, physiology and genomics of a nitrite-oxidizing bacterium from the phylum Chloroflexi.</title>
        <authorList>
            <person name="Sorokin D.Y."/>
            <person name="Lucker S."/>
            <person name="Vejmelkova D."/>
            <person name="Kostrikina N.A."/>
            <person name="Kleerebezem R."/>
            <person name="Rijpstra W.I."/>
            <person name="Damste J.S."/>
            <person name="Le Paslier D."/>
            <person name="Muyzer G."/>
            <person name="Wagner M."/>
            <person name="van Loosdrecht M.C."/>
            <person name="Daims H."/>
        </authorList>
    </citation>
    <scope>NUCLEOTIDE SEQUENCE [LARGE SCALE GENOMIC DNA]</scope>
    <source>
        <strain evidence="2">none</strain>
    </source>
</reference>
<evidence type="ECO:0000313" key="2">
    <source>
        <dbReference type="Proteomes" id="UP000004221"/>
    </source>
</evidence>
<dbReference type="RefSeq" id="WP_008477900.1">
    <property type="nucleotide sequence ID" value="NZ_CAGS01000227.1"/>
</dbReference>
<dbReference type="EMBL" id="CAGS01000227">
    <property type="protein sequence ID" value="CCF84051.1"/>
    <property type="molecule type" value="Genomic_DNA"/>
</dbReference>
<dbReference type="Proteomes" id="UP000004221">
    <property type="component" value="Unassembled WGS sequence"/>
</dbReference>
<keyword evidence="2" id="KW-1185">Reference proteome</keyword>
<gene>
    <name evidence="1" type="ORF">NITHO_3020001</name>
</gene>
<accession>I4EH89</accession>
<dbReference type="AlphaFoldDB" id="I4EH89"/>